<dbReference type="AlphaFoldDB" id="A0A4S2JRE4"/>
<name>A0A4S2JRE4_9HYME</name>
<comment type="caution">
    <text evidence="2">The sequence shown here is derived from an EMBL/GenBank/DDBJ whole genome shotgun (WGS) entry which is preliminary data.</text>
</comment>
<feature type="region of interest" description="Disordered" evidence="1">
    <location>
        <begin position="46"/>
        <end position="71"/>
    </location>
</feature>
<proteinExistence type="predicted"/>
<protein>
    <submittedName>
        <fullName evidence="2">Uncharacterized protein</fullName>
    </submittedName>
</protein>
<sequence>MAVVVARKRHSIRRLVGKRAIVRKASPIPPYCCCCCTPFSRGETRESIRQSTREKMHSNTTPDDDDDDDVDVDVSCRAAVSHHHQLPRDSRKSLKVRELD</sequence>
<keyword evidence="3" id="KW-1185">Reference proteome</keyword>
<gene>
    <name evidence="2" type="ORF">DBV15_09788</name>
</gene>
<reference evidence="2 3" key="1">
    <citation type="journal article" date="2019" name="Philos. Trans. R. Soc. Lond., B, Biol. Sci.">
        <title>Ant behaviour and brain gene expression of defending hosts depend on the ecological success of the intruding social parasite.</title>
        <authorList>
            <person name="Kaur R."/>
            <person name="Stoldt M."/>
            <person name="Jongepier E."/>
            <person name="Feldmeyer B."/>
            <person name="Menzel F."/>
            <person name="Bornberg-Bauer E."/>
            <person name="Foitzik S."/>
        </authorList>
    </citation>
    <scope>NUCLEOTIDE SEQUENCE [LARGE SCALE GENOMIC DNA]</scope>
    <source>
        <tissue evidence="2">Whole body</tissue>
    </source>
</reference>
<dbReference type="Proteomes" id="UP000310200">
    <property type="component" value="Unassembled WGS sequence"/>
</dbReference>
<evidence type="ECO:0000313" key="3">
    <source>
        <dbReference type="Proteomes" id="UP000310200"/>
    </source>
</evidence>
<dbReference type="EMBL" id="QBLH01003337">
    <property type="protein sequence ID" value="TGZ38862.1"/>
    <property type="molecule type" value="Genomic_DNA"/>
</dbReference>
<feature type="compositionally biased region" description="Basic and acidic residues" evidence="1">
    <location>
        <begin position="46"/>
        <end position="57"/>
    </location>
</feature>
<evidence type="ECO:0000313" key="2">
    <source>
        <dbReference type="EMBL" id="TGZ38862.1"/>
    </source>
</evidence>
<organism evidence="2 3">
    <name type="scientific">Temnothorax longispinosus</name>
    <dbReference type="NCBI Taxonomy" id="300112"/>
    <lineage>
        <taxon>Eukaryota</taxon>
        <taxon>Metazoa</taxon>
        <taxon>Ecdysozoa</taxon>
        <taxon>Arthropoda</taxon>
        <taxon>Hexapoda</taxon>
        <taxon>Insecta</taxon>
        <taxon>Pterygota</taxon>
        <taxon>Neoptera</taxon>
        <taxon>Endopterygota</taxon>
        <taxon>Hymenoptera</taxon>
        <taxon>Apocrita</taxon>
        <taxon>Aculeata</taxon>
        <taxon>Formicoidea</taxon>
        <taxon>Formicidae</taxon>
        <taxon>Myrmicinae</taxon>
        <taxon>Temnothorax</taxon>
    </lineage>
</organism>
<evidence type="ECO:0000256" key="1">
    <source>
        <dbReference type="SAM" id="MobiDB-lite"/>
    </source>
</evidence>
<feature type="compositionally biased region" description="Basic and acidic residues" evidence="1">
    <location>
        <begin position="86"/>
        <end position="100"/>
    </location>
</feature>
<feature type="compositionally biased region" description="Acidic residues" evidence="1">
    <location>
        <begin position="62"/>
        <end position="71"/>
    </location>
</feature>
<feature type="region of interest" description="Disordered" evidence="1">
    <location>
        <begin position="81"/>
        <end position="100"/>
    </location>
</feature>
<accession>A0A4S2JRE4</accession>